<keyword evidence="1" id="KW-0378">Hydrolase</keyword>
<dbReference type="PANTHER" id="PTHR43611:SF3">
    <property type="entry name" value="FLAVIN MONONUCLEOTIDE HYDROLASE 1, CHLOROPLATIC"/>
    <property type="match status" value="1"/>
</dbReference>
<accession>A0A5D4FPD2</accession>
<dbReference type="InterPro" id="IPR041492">
    <property type="entry name" value="HAD_2"/>
</dbReference>
<dbReference type="InterPro" id="IPR036412">
    <property type="entry name" value="HAD-like_sf"/>
</dbReference>
<dbReference type="NCBIfam" id="TIGR01549">
    <property type="entry name" value="HAD-SF-IA-v1"/>
    <property type="match status" value="1"/>
</dbReference>
<dbReference type="NCBIfam" id="TIGR01509">
    <property type="entry name" value="HAD-SF-IA-v3"/>
    <property type="match status" value="1"/>
</dbReference>
<dbReference type="AlphaFoldDB" id="A0A5D4FPD2"/>
<evidence type="ECO:0000313" key="2">
    <source>
        <dbReference type="Proteomes" id="UP000324726"/>
    </source>
</evidence>
<organism evidence="1 2">
    <name type="scientific">Corynebacterium urealyticum</name>
    <dbReference type="NCBI Taxonomy" id="43771"/>
    <lineage>
        <taxon>Bacteria</taxon>
        <taxon>Bacillati</taxon>
        <taxon>Actinomycetota</taxon>
        <taxon>Actinomycetes</taxon>
        <taxon>Mycobacteriales</taxon>
        <taxon>Corynebacteriaceae</taxon>
        <taxon>Corynebacterium</taxon>
    </lineage>
</organism>
<comment type="caution">
    <text evidence="1">The sequence shown here is derived from an EMBL/GenBank/DDBJ whole genome shotgun (WGS) entry which is preliminary data.</text>
</comment>
<dbReference type="InterPro" id="IPR023214">
    <property type="entry name" value="HAD_sf"/>
</dbReference>
<dbReference type="SUPFAM" id="SSF56784">
    <property type="entry name" value="HAD-like"/>
    <property type="match status" value="1"/>
</dbReference>
<name>A0A5D4FPD2_9CORY</name>
<evidence type="ECO:0000313" key="1">
    <source>
        <dbReference type="EMBL" id="TYR17025.1"/>
    </source>
</evidence>
<dbReference type="GO" id="GO:0016787">
    <property type="term" value="F:hydrolase activity"/>
    <property type="evidence" value="ECO:0007669"/>
    <property type="project" value="UniProtKB-KW"/>
</dbReference>
<dbReference type="Proteomes" id="UP000324726">
    <property type="component" value="Unassembled WGS sequence"/>
</dbReference>
<dbReference type="PANTHER" id="PTHR43611">
    <property type="entry name" value="ALPHA-D-GLUCOSE 1-PHOSPHATE PHOSPHATASE"/>
    <property type="match status" value="1"/>
</dbReference>
<dbReference type="EMBL" id="VSZI01000002">
    <property type="protein sequence ID" value="TYR17025.1"/>
    <property type="molecule type" value="Genomic_DNA"/>
</dbReference>
<sequence>MRGLVVDHNGVLDGAEEDRRRWRKLLSAVREEGLAVAIVSNAPDDASSDPIRQWEKDGYVDTVVLSGEVGVEKPDEKIFQEVADRLELPVNDLVLVDDSIINVKGAVEAGMIGVYYQQFDRMIVEVQNIFELEGEF</sequence>
<dbReference type="Gene3D" id="3.40.50.1000">
    <property type="entry name" value="HAD superfamily/HAD-like"/>
    <property type="match status" value="1"/>
</dbReference>
<gene>
    <name evidence="1" type="ORF">FYJ87_09335</name>
</gene>
<dbReference type="RefSeq" id="WP_148813304.1">
    <property type="nucleotide sequence ID" value="NZ_VSZI01000002.1"/>
</dbReference>
<proteinExistence type="predicted"/>
<reference evidence="1 2" key="1">
    <citation type="submission" date="2019-08" db="EMBL/GenBank/DDBJ databases">
        <title>Draft genome of C. urealyticum strain VH4248.</title>
        <authorList>
            <person name="Navas J."/>
        </authorList>
    </citation>
    <scope>NUCLEOTIDE SEQUENCE [LARGE SCALE GENOMIC DNA]</scope>
    <source>
        <strain evidence="1 2">VH4248</strain>
    </source>
</reference>
<dbReference type="Pfam" id="PF13419">
    <property type="entry name" value="HAD_2"/>
    <property type="match status" value="1"/>
</dbReference>
<protein>
    <submittedName>
        <fullName evidence="1">HAD-IA family hydrolase</fullName>
    </submittedName>
</protein>
<dbReference type="InterPro" id="IPR006439">
    <property type="entry name" value="HAD-SF_hydro_IA"/>
</dbReference>